<comment type="caution">
    <text evidence="2">The sequence shown here is derived from an EMBL/GenBank/DDBJ whole genome shotgun (WGS) entry which is preliminary data.</text>
</comment>
<evidence type="ECO:0000313" key="2">
    <source>
        <dbReference type="EMBL" id="TGE23947.1"/>
    </source>
</evidence>
<dbReference type="EMBL" id="SRLC01000001">
    <property type="protein sequence ID" value="TGE23947.1"/>
    <property type="molecule type" value="Genomic_DNA"/>
</dbReference>
<organism evidence="2 3">
    <name type="scientific">Hymenobacter aquaticus</name>
    <dbReference type="NCBI Taxonomy" id="1867101"/>
    <lineage>
        <taxon>Bacteria</taxon>
        <taxon>Pseudomonadati</taxon>
        <taxon>Bacteroidota</taxon>
        <taxon>Cytophagia</taxon>
        <taxon>Cytophagales</taxon>
        <taxon>Hymenobacteraceae</taxon>
        <taxon>Hymenobacter</taxon>
    </lineage>
</organism>
<sequence length="260" mass="28847">MKRLLCLVLLLLPGPALYAKTPAALEQDLVRQAKRISYWADYADDAPGLNPADSLARANAGLRRLLLAYTAAEPATLTYAFARLRQEHVTIATSADGRLRIYSWDTRQGGTMRFFANVFQYRAGGGVVRSRALPRPATDAGQEYIDIFAVPRGTQTCYLAYSQAVYSSHDCYQQVKGFALESGRLNPDARLIRTGSGLRNTLGFAFDFFSVAGRPERPVRLIGYDPKTRVLTLPVVWADGRVTEKKIRYVFDGVVFGKAK</sequence>
<evidence type="ECO:0000256" key="1">
    <source>
        <dbReference type="SAM" id="SignalP"/>
    </source>
</evidence>
<dbReference type="AlphaFoldDB" id="A0A4Z0Q1T6"/>
<proteinExistence type="predicted"/>
<feature type="signal peptide" evidence="1">
    <location>
        <begin position="1"/>
        <end position="18"/>
    </location>
</feature>
<name>A0A4Z0Q1T6_9BACT</name>
<protein>
    <submittedName>
        <fullName evidence="2">Uncharacterized protein</fullName>
    </submittedName>
</protein>
<dbReference type="OrthoDB" id="877719at2"/>
<gene>
    <name evidence="2" type="ORF">E5K00_01660</name>
</gene>
<reference evidence="2 3" key="1">
    <citation type="submission" date="2019-04" db="EMBL/GenBank/DDBJ databases">
        <authorList>
            <person name="Feng G."/>
            <person name="Zhang J."/>
            <person name="Zhu H."/>
        </authorList>
    </citation>
    <scope>NUCLEOTIDE SEQUENCE [LARGE SCALE GENOMIC DNA]</scope>
    <source>
        <strain evidence="2 3">JCM 31653</strain>
    </source>
</reference>
<dbReference type="Proteomes" id="UP000297549">
    <property type="component" value="Unassembled WGS sequence"/>
</dbReference>
<keyword evidence="3" id="KW-1185">Reference proteome</keyword>
<keyword evidence="1" id="KW-0732">Signal</keyword>
<dbReference type="RefSeq" id="WP_135461030.1">
    <property type="nucleotide sequence ID" value="NZ_SRLC01000001.1"/>
</dbReference>
<evidence type="ECO:0000313" key="3">
    <source>
        <dbReference type="Proteomes" id="UP000297549"/>
    </source>
</evidence>
<accession>A0A4Z0Q1T6</accession>
<feature type="chain" id="PRO_5021341125" evidence="1">
    <location>
        <begin position="19"/>
        <end position="260"/>
    </location>
</feature>